<dbReference type="KEGG" id="mzi:HWN40_10255"/>
<proteinExistence type="predicted"/>
<dbReference type="Proteomes" id="UP000509594">
    <property type="component" value="Chromosome"/>
</dbReference>
<dbReference type="AlphaFoldDB" id="A0A7D5IPS5"/>
<keyword evidence="3" id="KW-1185">Reference proteome</keyword>
<dbReference type="Gene3D" id="1.20.1110.10">
    <property type="entry name" value="Calcium-transporting ATPase, transmembrane domain"/>
    <property type="match status" value="1"/>
</dbReference>
<keyword evidence="1" id="KW-0472">Membrane</keyword>
<dbReference type="GeneID" id="71841652"/>
<keyword evidence="1" id="KW-0812">Transmembrane</keyword>
<evidence type="ECO:0000256" key="1">
    <source>
        <dbReference type="SAM" id="Phobius"/>
    </source>
</evidence>
<gene>
    <name evidence="2" type="ORF">HWN40_10255</name>
</gene>
<reference evidence="2 3" key="1">
    <citation type="submission" date="2020-06" db="EMBL/GenBank/DDBJ databases">
        <title>Methanolobus halotolerans sp. nov., isolated from a saline lake Tus in Siberia.</title>
        <authorList>
            <person name="Shen Y."/>
            <person name="Chen S.-C."/>
            <person name="Lai M.-C."/>
            <person name="Huang H.-H."/>
            <person name="Chiu H.-H."/>
            <person name="Tang S.-L."/>
            <person name="Rogozin D.Y."/>
            <person name="Degermendzhy A.G."/>
        </authorList>
    </citation>
    <scope>NUCLEOTIDE SEQUENCE [LARGE SCALE GENOMIC DNA]</scope>
    <source>
        <strain evidence="2 3">DSM 21339</strain>
    </source>
</reference>
<dbReference type="EMBL" id="CP058215">
    <property type="protein sequence ID" value="QLC50585.1"/>
    <property type="molecule type" value="Genomic_DNA"/>
</dbReference>
<sequence>MVTKFLATLVAVYGFYINPIGWKLAGFIWIYALVAFVITDFLKVRFYRVLDHRGLIFHR</sequence>
<accession>A0A7D5IPS5</accession>
<feature type="transmembrane region" description="Helical" evidence="1">
    <location>
        <begin position="20"/>
        <end position="42"/>
    </location>
</feature>
<dbReference type="RefSeq" id="WP_176965641.1">
    <property type="nucleotide sequence ID" value="NZ_CP058215.1"/>
</dbReference>
<keyword evidence="1" id="KW-1133">Transmembrane helix</keyword>
<evidence type="ECO:0000313" key="2">
    <source>
        <dbReference type="EMBL" id="QLC50585.1"/>
    </source>
</evidence>
<evidence type="ECO:0000313" key="3">
    <source>
        <dbReference type="Proteomes" id="UP000509594"/>
    </source>
</evidence>
<organism evidence="2 3">
    <name type="scientific">Methanolobus zinderi</name>
    <dbReference type="NCBI Taxonomy" id="536044"/>
    <lineage>
        <taxon>Archaea</taxon>
        <taxon>Methanobacteriati</taxon>
        <taxon>Methanobacteriota</taxon>
        <taxon>Stenosarchaea group</taxon>
        <taxon>Methanomicrobia</taxon>
        <taxon>Methanosarcinales</taxon>
        <taxon>Methanosarcinaceae</taxon>
        <taxon>Methanolobus</taxon>
    </lineage>
</organism>
<protein>
    <submittedName>
        <fullName evidence="2">Uncharacterized protein</fullName>
    </submittedName>
</protein>
<name>A0A7D5IPS5_9EURY</name>